<name>A0AAJ7VXW7_CEPCN</name>
<dbReference type="AlphaFoldDB" id="A0AAJ7VXW7"/>
<dbReference type="Proteomes" id="UP000694920">
    <property type="component" value="Unplaced"/>
</dbReference>
<gene>
    <name evidence="2" type="primary">LOC107264069</name>
</gene>
<dbReference type="PANTHER" id="PTHR16220">
    <property type="entry name" value="WD REPEAT PROTEIN 8-RELATED"/>
    <property type="match status" value="1"/>
</dbReference>
<evidence type="ECO:0000313" key="2">
    <source>
        <dbReference type="RefSeq" id="XP_024937280.1"/>
    </source>
</evidence>
<keyword evidence="1" id="KW-1185">Reference proteome</keyword>
<reference evidence="2" key="1">
    <citation type="submission" date="2025-08" db="UniProtKB">
        <authorList>
            <consortium name="RefSeq"/>
        </authorList>
    </citation>
    <scope>IDENTIFICATION</scope>
</reference>
<organism evidence="1 2">
    <name type="scientific">Cephus cinctus</name>
    <name type="common">Wheat stem sawfly</name>
    <dbReference type="NCBI Taxonomy" id="211228"/>
    <lineage>
        <taxon>Eukaryota</taxon>
        <taxon>Metazoa</taxon>
        <taxon>Ecdysozoa</taxon>
        <taxon>Arthropoda</taxon>
        <taxon>Hexapoda</taxon>
        <taxon>Insecta</taxon>
        <taxon>Pterygota</taxon>
        <taxon>Neoptera</taxon>
        <taxon>Endopterygota</taxon>
        <taxon>Hymenoptera</taxon>
        <taxon>Cephoidea</taxon>
        <taxon>Cephidae</taxon>
        <taxon>Cephus</taxon>
    </lineage>
</organism>
<dbReference type="PANTHER" id="PTHR16220:SF0">
    <property type="entry name" value="WD REPEAT-CONTAINING PROTEIN WRAP73"/>
    <property type="match status" value="1"/>
</dbReference>
<protein>
    <submittedName>
        <fullName evidence="2">WD repeat-containing protein WRAP73</fullName>
    </submittedName>
</protein>
<accession>A0AAJ7VXW7</accession>
<dbReference type="GeneID" id="107264069"/>
<proteinExistence type="predicted"/>
<dbReference type="GO" id="GO:1990811">
    <property type="term" value="C:MWP complex"/>
    <property type="evidence" value="ECO:0007669"/>
    <property type="project" value="TreeGrafter"/>
</dbReference>
<dbReference type="Gene3D" id="2.130.10.10">
    <property type="entry name" value="YVTN repeat-like/Quinoprotein amine dehydrogenase"/>
    <property type="match status" value="3"/>
</dbReference>
<sequence>MTTEVENEIFRMNSNLCSFSNDERFLAVAFQGNLIIKNTGTFDTFQSYVFGDIIEYIEWSLDSEYILCSNFKKAVVRVFSICFPEWRCKLIEGSAGLERVIWSPDNRHIITVADFNIQISIWSLENRNVTYIQNSKSSTNKKLEFSPNGKKLALIVAENDEDNVAIYKTKNWKISRKLICERLKTINGICWSPDSELLCIWCSNIGESKLLVFSAILDSHVGVYSPEDDTDKGDIENEFKRGIKGINKVKWIPSGQLIAITGYNEMVVLINYVTWKPLLELYLNSIINESDYMNKVYKECIIQIRDSNKYSSVNGKHLLEEINDRPINIPIVKRENNTDPIITDVDILEFSSCGRYLAVRYQAYPTTLWIWDINIDSVEYLILRNPITSVKWSPTCSRLIALTETPHIFEWCPEGATCIQTPKGIIVSDVQWHLGGKILALCGYNKGAIFNIFD</sequence>
<dbReference type="RefSeq" id="XP_024937280.1">
    <property type="nucleotide sequence ID" value="XM_025081512.1"/>
</dbReference>
<dbReference type="KEGG" id="ccin:107264069"/>
<dbReference type="InterPro" id="IPR052778">
    <property type="entry name" value="Centrosome-WD_assoc"/>
</dbReference>
<evidence type="ECO:0000313" key="1">
    <source>
        <dbReference type="Proteomes" id="UP000694920"/>
    </source>
</evidence>
<dbReference type="GO" id="GO:0005815">
    <property type="term" value="C:microtubule organizing center"/>
    <property type="evidence" value="ECO:0007669"/>
    <property type="project" value="TreeGrafter"/>
</dbReference>
<dbReference type="SUPFAM" id="SSF69322">
    <property type="entry name" value="Tricorn protease domain 2"/>
    <property type="match status" value="1"/>
</dbReference>
<dbReference type="InterPro" id="IPR015943">
    <property type="entry name" value="WD40/YVTN_repeat-like_dom_sf"/>
</dbReference>